<keyword evidence="2" id="KW-1185">Reference proteome</keyword>
<organism evidence="1 2">
    <name type="scientific">Aspergillus terreus</name>
    <dbReference type="NCBI Taxonomy" id="33178"/>
    <lineage>
        <taxon>Eukaryota</taxon>
        <taxon>Fungi</taxon>
        <taxon>Dikarya</taxon>
        <taxon>Ascomycota</taxon>
        <taxon>Pezizomycotina</taxon>
        <taxon>Eurotiomycetes</taxon>
        <taxon>Eurotiomycetidae</taxon>
        <taxon>Eurotiales</taxon>
        <taxon>Aspergillaceae</taxon>
        <taxon>Aspergillus</taxon>
        <taxon>Aspergillus subgen. Circumdati</taxon>
    </lineage>
</organism>
<protein>
    <submittedName>
        <fullName evidence="1">Uncharacterized protein</fullName>
    </submittedName>
</protein>
<dbReference type="OrthoDB" id="5207033at2759"/>
<comment type="caution">
    <text evidence="1">The sequence shown here is derived from an EMBL/GenBank/DDBJ whole genome shotgun (WGS) entry which is preliminary data.</text>
</comment>
<dbReference type="Proteomes" id="UP000452235">
    <property type="component" value="Unassembled WGS sequence"/>
</dbReference>
<gene>
    <name evidence="1" type="ORF">ATEIFO6365_0012034900</name>
</gene>
<accession>A0A5M3ZBA0</accession>
<sequence>MPEPDKQTSAVLKLIQIPRGPNGVLCISQNLFHRLMTAMQVDPYFLYLISHDYDGFHYSKRPNNLLSAFIGTATYGLVWTSQWQRASTSTIALFLPRQTDPFSRFHDVLQMFRNMIHTPCLLAFVSTVYTLQAFDGETNAREYARIRSVEKSTGYGPNPPEAVSRFSVDELTLWSQTTGEVQGNISNKLRHINTCKTLLDFVSDECQLLKMSVDAHHPQCRDGARRLAETIPVLKRQIDAYEAYLEYLRNRAEKLSSVLMALLGHADAEINLEMAVSMKNDSVSMKTVAIMTMAFLPATFFAALFAVPSLQWDHGDVVQSNFWVYWAFTLPTTAAVFLIWLGVTTYRSILRQWSEWAFHSLEEKSPES</sequence>
<dbReference type="AlphaFoldDB" id="A0A5M3ZBA0"/>
<dbReference type="EMBL" id="BLJY01000012">
    <property type="protein sequence ID" value="GFF20593.1"/>
    <property type="molecule type" value="Genomic_DNA"/>
</dbReference>
<dbReference type="Gene3D" id="1.20.58.340">
    <property type="entry name" value="Magnesium transport protein CorA, transmembrane region"/>
    <property type="match status" value="1"/>
</dbReference>
<dbReference type="VEuPathDB" id="FungiDB:ATEG_08373"/>
<name>A0A5M3ZBA0_ASPTE</name>
<proteinExistence type="predicted"/>
<evidence type="ECO:0000313" key="1">
    <source>
        <dbReference type="EMBL" id="GFF20593.1"/>
    </source>
</evidence>
<evidence type="ECO:0000313" key="2">
    <source>
        <dbReference type="Proteomes" id="UP000452235"/>
    </source>
</evidence>
<reference evidence="1 2" key="1">
    <citation type="submission" date="2020-01" db="EMBL/GenBank/DDBJ databases">
        <title>Aspergillus terreus IFO 6365 whole genome shotgun sequence.</title>
        <authorList>
            <person name="Kanamasa S."/>
            <person name="Takahashi H."/>
        </authorList>
    </citation>
    <scope>NUCLEOTIDE SEQUENCE [LARGE SCALE GENOMIC DNA]</scope>
    <source>
        <strain evidence="1 2">IFO 6365</strain>
    </source>
</reference>